<sequence length="115" mass="11928">MASAPAAPGAGAGPSAAALVSRLGLSPHPEGGFYKETFRDAARTADGSAGGRAASTAILYLLPAGAKSRLHRLDASEAWHAYMGFEFSAFEMGEAGALLKEFPQAAEWIMRLMAD</sequence>
<feature type="domain" description="DUF985" evidence="1">
    <location>
        <begin position="18"/>
        <end position="86"/>
    </location>
</feature>
<comment type="caution">
    <text evidence="2">The sequence shown here is derived from an EMBL/GenBank/DDBJ whole genome shotgun (WGS) entry which is preliminary data.</text>
</comment>
<accession>A0A2V0PDN7</accession>
<dbReference type="PANTHER" id="PTHR33387:SF3">
    <property type="entry name" value="DUF985 DOMAIN-CONTAINING PROTEIN"/>
    <property type="match status" value="1"/>
</dbReference>
<evidence type="ECO:0000313" key="3">
    <source>
        <dbReference type="Proteomes" id="UP000247498"/>
    </source>
</evidence>
<dbReference type="InterPro" id="IPR011051">
    <property type="entry name" value="RmlC_Cupin_sf"/>
</dbReference>
<protein>
    <recommendedName>
        <fullName evidence="1">DUF985 domain-containing protein</fullName>
    </recommendedName>
</protein>
<dbReference type="SUPFAM" id="SSF51182">
    <property type="entry name" value="RmlC-like cupins"/>
    <property type="match status" value="1"/>
</dbReference>
<dbReference type="InterPro" id="IPR039935">
    <property type="entry name" value="YML079W-like"/>
</dbReference>
<dbReference type="EMBL" id="BDRX01000112">
    <property type="protein sequence ID" value="GBF97956.1"/>
    <property type="molecule type" value="Genomic_DNA"/>
</dbReference>
<reference evidence="2 3" key="1">
    <citation type="journal article" date="2018" name="Sci. Rep.">
        <title>Raphidocelis subcapitata (=Pseudokirchneriella subcapitata) provides an insight into genome evolution and environmental adaptations in the Sphaeropleales.</title>
        <authorList>
            <person name="Suzuki S."/>
            <person name="Yamaguchi H."/>
            <person name="Nakajima N."/>
            <person name="Kawachi M."/>
        </authorList>
    </citation>
    <scope>NUCLEOTIDE SEQUENCE [LARGE SCALE GENOMIC DNA]</scope>
    <source>
        <strain evidence="2 3">NIES-35</strain>
    </source>
</reference>
<dbReference type="InterPro" id="IPR009327">
    <property type="entry name" value="Cupin_DUF985"/>
</dbReference>
<gene>
    <name evidence="2" type="ORF">Rsub_10629</name>
</gene>
<dbReference type="Gene3D" id="2.60.120.10">
    <property type="entry name" value="Jelly Rolls"/>
    <property type="match status" value="1"/>
</dbReference>
<dbReference type="Proteomes" id="UP000247498">
    <property type="component" value="Unassembled WGS sequence"/>
</dbReference>
<dbReference type="AlphaFoldDB" id="A0A2V0PDN7"/>
<dbReference type="InterPro" id="IPR014710">
    <property type="entry name" value="RmlC-like_jellyroll"/>
</dbReference>
<dbReference type="Pfam" id="PF06172">
    <property type="entry name" value="Cupin_5"/>
    <property type="match status" value="1"/>
</dbReference>
<dbReference type="PANTHER" id="PTHR33387">
    <property type="entry name" value="RMLC-LIKE JELLY ROLL FOLD PROTEIN"/>
    <property type="match status" value="1"/>
</dbReference>
<evidence type="ECO:0000259" key="1">
    <source>
        <dbReference type="Pfam" id="PF06172"/>
    </source>
</evidence>
<evidence type="ECO:0000313" key="2">
    <source>
        <dbReference type="EMBL" id="GBF97956.1"/>
    </source>
</evidence>
<name>A0A2V0PDN7_9CHLO</name>
<dbReference type="OrthoDB" id="6614653at2759"/>
<organism evidence="2 3">
    <name type="scientific">Raphidocelis subcapitata</name>
    <dbReference type="NCBI Taxonomy" id="307507"/>
    <lineage>
        <taxon>Eukaryota</taxon>
        <taxon>Viridiplantae</taxon>
        <taxon>Chlorophyta</taxon>
        <taxon>core chlorophytes</taxon>
        <taxon>Chlorophyceae</taxon>
        <taxon>CS clade</taxon>
        <taxon>Sphaeropleales</taxon>
        <taxon>Selenastraceae</taxon>
        <taxon>Raphidocelis</taxon>
    </lineage>
</organism>
<proteinExistence type="predicted"/>
<keyword evidence="3" id="KW-1185">Reference proteome</keyword>
<dbReference type="InParanoid" id="A0A2V0PDN7"/>